<dbReference type="eggNOG" id="COG4198">
    <property type="taxonomic scope" value="Bacteria"/>
</dbReference>
<gene>
    <name evidence="2" type="ORF">HMPREF0645_1376</name>
</gene>
<dbReference type="SUPFAM" id="SSF48452">
    <property type="entry name" value="TPR-like"/>
    <property type="match status" value="1"/>
</dbReference>
<comment type="caution">
    <text evidence="2">The sequence shown here is derived from an EMBL/GenBank/DDBJ whole genome shotgun (WGS) entry which is preliminary data.</text>
</comment>
<evidence type="ECO:0000256" key="1">
    <source>
        <dbReference type="SAM" id="SignalP"/>
    </source>
</evidence>
<evidence type="ECO:0000313" key="3">
    <source>
        <dbReference type="Proteomes" id="UP000003160"/>
    </source>
</evidence>
<evidence type="ECO:0008006" key="4">
    <source>
        <dbReference type="Google" id="ProtNLM"/>
    </source>
</evidence>
<name>D1PWP1_9BACT</name>
<protein>
    <recommendedName>
        <fullName evidence="4">SusD/RagB family nutrient-binding outer membrane lipoprotein</fullName>
    </recommendedName>
</protein>
<dbReference type="Gene3D" id="1.25.40.390">
    <property type="match status" value="1"/>
</dbReference>
<dbReference type="EMBL" id="ACKS01000058">
    <property type="protein sequence ID" value="EFA44222.1"/>
    <property type="molecule type" value="Genomic_DNA"/>
</dbReference>
<dbReference type="HOGENOM" id="CLU_025928_1_0_10"/>
<sequence>MKLHIKNSISTLSAAVLIVASTVTGSCTDDFDNINRDNNVPTSGNFSLQLNAQLRSITFGQFDFNNGALLAHQIGKTNYNEIAQYSFGTAEYLWNSLYQNLVNIDDMINMAKKQEQPSAEAIGYILKAFCSSQLTDHWGNVPYSEAMQGSKNVYPKYDEQQDIYTGEEGIIRLLQRADVLLATSKDQLPSDIIYEGNRMKWRKLANSLRLRYLIRISNRMHDVRVFDVKTQIADCMSKPLMESNEDNFQLKFLSDASNRCPIFNLRSGEFEVIRMSKELADAMNAHNDPRKHVWFQPTPNSAASGKPIYDGVPNGCSSTTLQELNITQNNLSELGKIFTRPDAVYAVVMNAAEVKFLQAEAIARKWAVGDAGKLYTEGITLSMRQWQIGDSDIQSYLNNPQNKYQSSKSLEMIMKEKWLANFLVGYEGWYDFKRTGLPKQKMPMDNRNPGGASQIPSRFYYPEAEQAVNKQQYDAAIQAQGGTDNTNTKLWWE</sequence>
<feature type="chain" id="PRO_5003025252" description="SusD/RagB family nutrient-binding outer membrane lipoprotein" evidence="1">
    <location>
        <begin position="26"/>
        <end position="493"/>
    </location>
</feature>
<reference evidence="2 3" key="1">
    <citation type="submission" date="2009-10" db="EMBL/GenBank/DDBJ databases">
        <authorList>
            <person name="Qin X."/>
            <person name="Bachman B."/>
            <person name="Battles P."/>
            <person name="Bell A."/>
            <person name="Bess C."/>
            <person name="Bickham C."/>
            <person name="Chaboub L."/>
            <person name="Chen D."/>
            <person name="Coyle M."/>
            <person name="Deiros D.R."/>
            <person name="Dinh H."/>
            <person name="Forbes L."/>
            <person name="Fowler G."/>
            <person name="Francisco L."/>
            <person name="Fu Q."/>
            <person name="Gubbala S."/>
            <person name="Hale W."/>
            <person name="Han Y."/>
            <person name="Hemphill L."/>
            <person name="Highlander S.K."/>
            <person name="Hirani K."/>
            <person name="Hogues M."/>
            <person name="Jackson L."/>
            <person name="Jakkamsetti A."/>
            <person name="Javaid M."/>
            <person name="Jiang H."/>
            <person name="Korchina V."/>
            <person name="Kovar C."/>
            <person name="Lara F."/>
            <person name="Lee S."/>
            <person name="Mata R."/>
            <person name="Mathew T."/>
            <person name="Moen C."/>
            <person name="Morales K."/>
            <person name="Munidasa M."/>
            <person name="Nazareth L."/>
            <person name="Ngo R."/>
            <person name="Nguyen L."/>
            <person name="Okwuonu G."/>
            <person name="Ongeri F."/>
            <person name="Patil S."/>
            <person name="Petrosino J."/>
            <person name="Pham C."/>
            <person name="Pham P."/>
            <person name="Pu L.-L."/>
            <person name="Puazo M."/>
            <person name="Raj R."/>
            <person name="Reid J."/>
            <person name="Rouhana J."/>
            <person name="Saada N."/>
            <person name="Shang Y."/>
            <person name="Simmons D."/>
            <person name="Thornton R."/>
            <person name="Warren J."/>
            <person name="Weissenberger G."/>
            <person name="Zhang J."/>
            <person name="Zhang L."/>
            <person name="Zhou C."/>
            <person name="Zhu D."/>
            <person name="Muzny D."/>
            <person name="Worley K."/>
            <person name="Gibbs R."/>
        </authorList>
    </citation>
    <scope>NUCLEOTIDE SEQUENCE [LARGE SCALE GENOMIC DNA]</scope>
    <source>
        <strain evidence="2 3">DSM 17361</strain>
    </source>
</reference>
<dbReference type="Pfam" id="PF12771">
    <property type="entry name" value="SusD-like_2"/>
    <property type="match status" value="1"/>
</dbReference>
<dbReference type="Proteomes" id="UP000003160">
    <property type="component" value="Unassembled WGS sequence"/>
</dbReference>
<dbReference type="InterPro" id="IPR011990">
    <property type="entry name" value="TPR-like_helical_dom_sf"/>
</dbReference>
<organism evidence="2 3">
    <name type="scientific">Hallella bergensis DSM 17361</name>
    <dbReference type="NCBI Taxonomy" id="585502"/>
    <lineage>
        <taxon>Bacteria</taxon>
        <taxon>Pseudomonadati</taxon>
        <taxon>Bacteroidota</taxon>
        <taxon>Bacteroidia</taxon>
        <taxon>Bacteroidales</taxon>
        <taxon>Prevotellaceae</taxon>
        <taxon>Hallella</taxon>
    </lineage>
</organism>
<dbReference type="RefSeq" id="WP_007173480.1">
    <property type="nucleotide sequence ID" value="NZ_GG704780.1"/>
</dbReference>
<proteinExistence type="predicted"/>
<dbReference type="PROSITE" id="PS51257">
    <property type="entry name" value="PROKAR_LIPOPROTEIN"/>
    <property type="match status" value="1"/>
</dbReference>
<keyword evidence="1" id="KW-0732">Signal</keyword>
<keyword evidence="3" id="KW-1185">Reference proteome</keyword>
<evidence type="ECO:0000313" key="2">
    <source>
        <dbReference type="EMBL" id="EFA44222.1"/>
    </source>
</evidence>
<feature type="signal peptide" evidence="1">
    <location>
        <begin position="1"/>
        <end position="25"/>
    </location>
</feature>
<accession>D1PWP1</accession>
<dbReference type="AlphaFoldDB" id="D1PWP1"/>
<dbReference type="OrthoDB" id="1387301at2"/>
<dbReference type="InterPro" id="IPR041662">
    <property type="entry name" value="SusD-like_2"/>
</dbReference>